<evidence type="ECO:0000313" key="2">
    <source>
        <dbReference type="EMBL" id="PWD91714.1"/>
    </source>
</evidence>
<evidence type="ECO:0000313" key="3">
    <source>
        <dbReference type="Proteomes" id="UP000245059"/>
    </source>
</evidence>
<keyword evidence="4" id="KW-1185">Reference proteome</keyword>
<dbReference type="Proteomes" id="UP000245217">
    <property type="component" value="Unassembled WGS sequence"/>
</dbReference>
<evidence type="ECO:0000313" key="1">
    <source>
        <dbReference type="EMBL" id="PWD85826.1"/>
    </source>
</evidence>
<name>A0A2U2AQJ9_9GAMM</name>
<protein>
    <submittedName>
        <fullName evidence="1">Uncharacterized protein</fullName>
    </submittedName>
</protein>
<dbReference type="EMBL" id="QEWW01000004">
    <property type="protein sequence ID" value="PWD85826.1"/>
    <property type="molecule type" value="Genomic_DNA"/>
</dbReference>
<proteinExistence type="predicted"/>
<evidence type="ECO:0000313" key="4">
    <source>
        <dbReference type="Proteomes" id="UP000245217"/>
    </source>
</evidence>
<dbReference type="Proteomes" id="UP000245059">
    <property type="component" value="Unassembled WGS sequence"/>
</dbReference>
<gene>
    <name evidence="1" type="ORF">DC077_07280</name>
    <name evidence="2" type="ORF">DC078_06900</name>
</gene>
<comment type="caution">
    <text evidence="1">The sequence shown here is derived from an EMBL/GenBank/DDBJ whole genome shotgun (WGS) entry which is preliminary data.</text>
</comment>
<accession>A0A2U2AQJ9</accession>
<dbReference type="EMBL" id="QEWV01000005">
    <property type="protein sequence ID" value="PWD91714.1"/>
    <property type="molecule type" value="Genomic_DNA"/>
</dbReference>
<organism evidence="1 3">
    <name type="scientific">Ignatzschineria cameli</name>
    <dbReference type="NCBI Taxonomy" id="2182793"/>
    <lineage>
        <taxon>Bacteria</taxon>
        <taxon>Pseudomonadati</taxon>
        <taxon>Pseudomonadota</taxon>
        <taxon>Gammaproteobacteria</taxon>
        <taxon>Cardiobacteriales</taxon>
        <taxon>Ignatzschineriaceae</taxon>
        <taxon>Ignatzschineria</taxon>
    </lineage>
</organism>
<dbReference type="RefSeq" id="WP_109201845.1">
    <property type="nucleotide sequence ID" value="NZ_QEWS01000005.1"/>
</dbReference>
<reference evidence="3 4" key="2">
    <citation type="submission" date="2018-05" db="EMBL/GenBank/DDBJ databases">
        <title>Ignatzschineria dubaiensis sp. nov., isolated from necrotic foot tissues of dromedaries (Camelus dromedarius) and associated maggots in Dubai, United Arab Emirates.</title>
        <authorList>
            <person name="Tsang C.C."/>
            <person name="Tang J.Y.M."/>
            <person name="Fong J.Y.H."/>
            <person name="Kinne J."/>
            <person name="Lee H.H."/>
            <person name="Joseph M."/>
            <person name="Jose S."/>
            <person name="Schuster R.K."/>
            <person name="Tang Y."/>
            <person name="Sivakumar S."/>
            <person name="Chen J.H.K."/>
            <person name="Teng J.L.L."/>
            <person name="Lau S.K.P."/>
            <person name="Wernery U."/>
            <person name="Woo P.C.Y."/>
        </authorList>
    </citation>
    <scope>NUCLEOTIDE SEQUENCE [LARGE SCALE GENOMIC DNA]</scope>
    <source>
        <strain evidence="3">UAE-HKU57</strain>
        <strain evidence="4">UAE-HKU58</strain>
    </source>
</reference>
<sequence>MQQDQQIVKIKVRIGSDPYRLIQSIQGLSPEDVDRYIEEQARKIAYNDAVKEINNQPHRGTIYDAKVRMRRVNSSAKERLPGRLRQLSKYRIKVHRMIELGDGIVEIAGERL</sequence>
<reference evidence="1" key="1">
    <citation type="journal article" date="2018" name="Genome Announc.">
        <title>Ignatzschineria cameli sp. nov., isolated from necrotic foot tissue of dromedaries (Camelus dromedarius) and associated maggots (Wohlfahrtia species) in Dubai.</title>
        <authorList>
            <person name="Tsang C.C."/>
            <person name="Tang J.Y."/>
            <person name="Fong J.Y."/>
            <person name="Kinne J."/>
            <person name="Lee H.H."/>
            <person name="Joseph M."/>
            <person name="Jose S."/>
            <person name="Schuster R.K."/>
            <person name="Tang Y."/>
            <person name="Sivakumar S."/>
            <person name="Chen J.H."/>
            <person name="Teng J.L."/>
            <person name="Lau S.K."/>
            <person name="Wernery U."/>
            <person name="Woo P.C."/>
        </authorList>
    </citation>
    <scope>NUCLEOTIDE SEQUENCE</scope>
    <source>
        <strain evidence="1">UAE-HKU57</strain>
        <strain evidence="2">UAE-HKU58</strain>
    </source>
</reference>
<dbReference type="OrthoDB" id="9887369at2"/>
<dbReference type="AlphaFoldDB" id="A0A2U2AQJ9"/>